<dbReference type="InterPro" id="IPR036510">
    <property type="entry name" value="Ribosomal_bS20_sf"/>
</dbReference>
<dbReference type="GO" id="GO:0015935">
    <property type="term" value="C:small ribosomal subunit"/>
    <property type="evidence" value="ECO:0007669"/>
    <property type="project" value="TreeGrafter"/>
</dbReference>
<evidence type="ECO:0000256" key="2">
    <source>
        <dbReference type="ARBA" id="ARBA00007634"/>
    </source>
</evidence>
<keyword evidence="3 8" id="KW-0699">rRNA-binding</keyword>
<dbReference type="RefSeq" id="WP_210682634.1">
    <property type="nucleotide sequence ID" value="NZ_JAGMWN010000006.1"/>
</dbReference>
<protein>
    <recommendedName>
        <fullName evidence="7 8">Small ribosomal subunit protein bS20</fullName>
    </recommendedName>
</protein>
<dbReference type="Proteomes" id="UP000672602">
    <property type="component" value="Unassembled WGS sequence"/>
</dbReference>
<evidence type="ECO:0000256" key="9">
    <source>
        <dbReference type="SAM" id="MobiDB-lite"/>
    </source>
</evidence>
<reference evidence="10" key="1">
    <citation type="submission" date="2021-04" db="EMBL/GenBank/DDBJ databases">
        <authorList>
            <person name="Zhang D.-C."/>
        </authorList>
    </citation>
    <scope>NUCLEOTIDE SEQUENCE</scope>
    <source>
        <strain evidence="10">CGMCC 1.15697</strain>
    </source>
</reference>
<dbReference type="GO" id="GO:0006412">
    <property type="term" value="P:translation"/>
    <property type="evidence" value="ECO:0007669"/>
    <property type="project" value="UniProtKB-UniRule"/>
</dbReference>
<evidence type="ECO:0000313" key="11">
    <source>
        <dbReference type="Proteomes" id="UP000672602"/>
    </source>
</evidence>
<evidence type="ECO:0000256" key="8">
    <source>
        <dbReference type="HAMAP-Rule" id="MF_00500"/>
    </source>
</evidence>
<dbReference type="NCBIfam" id="TIGR00029">
    <property type="entry name" value="S20"/>
    <property type="match status" value="1"/>
</dbReference>
<feature type="region of interest" description="Disordered" evidence="9">
    <location>
        <begin position="1"/>
        <end position="26"/>
    </location>
</feature>
<dbReference type="AlphaFoldDB" id="A0A8J7SJX6"/>
<evidence type="ECO:0000313" key="10">
    <source>
        <dbReference type="EMBL" id="MBP5858053.1"/>
    </source>
</evidence>
<comment type="similarity">
    <text evidence="2 8">Belongs to the bacterial ribosomal protein bS20 family.</text>
</comment>
<keyword evidence="4 8" id="KW-0694">RNA-binding</keyword>
<comment type="caution">
    <text evidence="10">The sequence shown here is derived from an EMBL/GenBank/DDBJ whole genome shotgun (WGS) entry which is preliminary data.</text>
</comment>
<dbReference type="HAMAP" id="MF_00500">
    <property type="entry name" value="Ribosomal_bS20"/>
    <property type="match status" value="1"/>
</dbReference>
<dbReference type="FunFam" id="1.20.58.110:FF:000001">
    <property type="entry name" value="30S ribosomal protein S20"/>
    <property type="match status" value="1"/>
</dbReference>
<comment type="function">
    <text evidence="1 8">Binds directly to 16S ribosomal RNA.</text>
</comment>
<feature type="compositionally biased region" description="Basic and acidic residues" evidence="9">
    <location>
        <begin position="1"/>
        <end position="11"/>
    </location>
</feature>
<evidence type="ECO:0000256" key="1">
    <source>
        <dbReference type="ARBA" id="ARBA00003134"/>
    </source>
</evidence>
<proteinExistence type="inferred from homology"/>
<dbReference type="InterPro" id="IPR002583">
    <property type="entry name" value="Ribosomal_bS20"/>
</dbReference>
<dbReference type="SUPFAM" id="SSF46992">
    <property type="entry name" value="Ribosomal protein S20"/>
    <property type="match status" value="1"/>
</dbReference>
<dbReference type="EMBL" id="JAGMWN010000006">
    <property type="protein sequence ID" value="MBP5858053.1"/>
    <property type="molecule type" value="Genomic_DNA"/>
</dbReference>
<evidence type="ECO:0000256" key="4">
    <source>
        <dbReference type="ARBA" id="ARBA00022884"/>
    </source>
</evidence>
<dbReference type="PANTHER" id="PTHR33398:SF1">
    <property type="entry name" value="SMALL RIBOSOMAL SUBUNIT PROTEIN BS20C"/>
    <property type="match status" value="1"/>
</dbReference>
<evidence type="ECO:0000256" key="3">
    <source>
        <dbReference type="ARBA" id="ARBA00022730"/>
    </source>
</evidence>
<name>A0A8J7SJX6_9PROT</name>
<organism evidence="10 11">
    <name type="scientific">Marivibrio halodurans</name>
    <dbReference type="NCBI Taxonomy" id="2039722"/>
    <lineage>
        <taxon>Bacteria</taxon>
        <taxon>Pseudomonadati</taxon>
        <taxon>Pseudomonadota</taxon>
        <taxon>Alphaproteobacteria</taxon>
        <taxon>Rhodospirillales</taxon>
        <taxon>Rhodospirillaceae</taxon>
        <taxon>Marivibrio</taxon>
    </lineage>
</organism>
<evidence type="ECO:0000256" key="6">
    <source>
        <dbReference type="ARBA" id="ARBA00023274"/>
    </source>
</evidence>
<keyword evidence="6 8" id="KW-0687">Ribonucleoprotein</keyword>
<keyword evidence="11" id="KW-1185">Reference proteome</keyword>
<evidence type="ECO:0000256" key="7">
    <source>
        <dbReference type="ARBA" id="ARBA00035136"/>
    </source>
</evidence>
<dbReference type="PANTHER" id="PTHR33398">
    <property type="entry name" value="30S RIBOSOMAL PROTEIN S20"/>
    <property type="match status" value="1"/>
</dbReference>
<feature type="compositionally biased region" description="Basic residues" evidence="9">
    <location>
        <begin position="12"/>
        <end position="26"/>
    </location>
</feature>
<gene>
    <name evidence="8 10" type="primary">rpsT</name>
    <name evidence="10" type="ORF">KAJ83_13625</name>
</gene>
<sequence length="87" mass="9926">MANHKSAEKRIRQTAKRRARNMARRNRIRTSLRKFEDALKTGDKTAAETAFASVMPEMHRGVTKGVLHKKTAARKLSRLNKRLKALG</sequence>
<keyword evidence="5 8" id="KW-0689">Ribosomal protein</keyword>
<dbReference type="Pfam" id="PF01649">
    <property type="entry name" value="Ribosomal_S20p"/>
    <property type="match status" value="1"/>
</dbReference>
<evidence type="ECO:0000256" key="5">
    <source>
        <dbReference type="ARBA" id="ARBA00022980"/>
    </source>
</evidence>
<accession>A0A8J7SJX6</accession>
<dbReference type="GO" id="GO:0070181">
    <property type="term" value="F:small ribosomal subunit rRNA binding"/>
    <property type="evidence" value="ECO:0007669"/>
    <property type="project" value="TreeGrafter"/>
</dbReference>
<dbReference type="GO" id="GO:0003735">
    <property type="term" value="F:structural constituent of ribosome"/>
    <property type="evidence" value="ECO:0007669"/>
    <property type="project" value="InterPro"/>
</dbReference>
<dbReference type="Gene3D" id="1.20.58.110">
    <property type="entry name" value="Ribosomal protein S20"/>
    <property type="match status" value="1"/>
</dbReference>